<dbReference type="SUPFAM" id="SSF51679">
    <property type="entry name" value="Bacterial luciferase-like"/>
    <property type="match status" value="1"/>
</dbReference>
<dbReference type="Gene3D" id="3.20.20.30">
    <property type="entry name" value="Luciferase-like domain"/>
    <property type="match status" value="1"/>
</dbReference>
<proteinExistence type="predicted"/>
<evidence type="ECO:0000313" key="2">
    <source>
        <dbReference type="EMBL" id="MFF3566437.1"/>
    </source>
</evidence>
<keyword evidence="3" id="KW-1185">Reference proteome</keyword>
<feature type="domain" description="Luciferase-like" evidence="1">
    <location>
        <begin position="30"/>
        <end position="288"/>
    </location>
</feature>
<dbReference type="RefSeq" id="WP_387402411.1">
    <property type="nucleotide sequence ID" value="NZ_JBIAQY010000001.1"/>
</dbReference>
<protein>
    <submittedName>
        <fullName evidence="2">LLM class flavin-dependent oxidoreductase</fullName>
    </submittedName>
</protein>
<organism evidence="2 3">
    <name type="scientific">Nocardia jiangxiensis</name>
    <dbReference type="NCBI Taxonomy" id="282685"/>
    <lineage>
        <taxon>Bacteria</taxon>
        <taxon>Bacillati</taxon>
        <taxon>Actinomycetota</taxon>
        <taxon>Actinomycetes</taxon>
        <taxon>Mycobacteriales</taxon>
        <taxon>Nocardiaceae</taxon>
        <taxon>Nocardia</taxon>
    </lineage>
</organism>
<evidence type="ECO:0000259" key="1">
    <source>
        <dbReference type="Pfam" id="PF00296"/>
    </source>
</evidence>
<accession>A0ABW6RR31</accession>
<evidence type="ECO:0000313" key="3">
    <source>
        <dbReference type="Proteomes" id="UP001601992"/>
    </source>
</evidence>
<dbReference type="InterPro" id="IPR011251">
    <property type="entry name" value="Luciferase-like_dom"/>
</dbReference>
<dbReference type="Proteomes" id="UP001601992">
    <property type="component" value="Unassembled WGS sequence"/>
</dbReference>
<dbReference type="InterPro" id="IPR036661">
    <property type="entry name" value="Luciferase-like_sf"/>
</dbReference>
<comment type="caution">
    <text evidence="2">The sequence shown here is derived from an EMBL/GenBank/DDBJ whole genome shotgun (WGS) entry which is preliminary data.</text>
</comment>
<dbReference type="Pfam" id="PF00296">
    <property type="entry name" value="Bac_luciferase"/>
    <property type="match status" value="1"/>
</dbReference>
<name>A0ABW6RR31_9NOCA</name>
<gene>
    <name evidence="2" type="ORF">ACFYXQ_01490</name>
</gene>
<reference evidence="2 3" key="1">
    <citation type="submission" date="2024-10" db="EMBL/GenBank/DDBJ databases">
        <title>The Natural Products Discovery Center: Release of the First 8490 Sequenced Strains for Exploring Actinobacteria Biosynthetic Diversity.</title>
        <authorList>
            <person name="Kalkreuter E."/>
            <person name="Kautsar S.A."/>
            <person name="Yang D."/>
            <person name="Bader C.D."/>
            <person name="Teijaro C.N."/>
            <person name="Fluegel L."/>
            <person name="Davis C.M."/>
            <person name="Simpson J.R."/>
            <person name="Lauterbach L."/>
            <person name="Steele A.D."/>
            <person name="Gui C."/>
            <person name="Meng S."/>
            <person name="Li G."/>
            <person name="Viehrig K."/>
            <person name="Ye F."/>
            <person name="Su P."/>
            <person name="Kiefer A.F."/>
            <person name="Nichols A."/>
            <person name="Cepeda A.J."/>
            <person name="Yan W."/>
            <person name="Fan B."/>
            <person name="Jiang Y."/>
            <person name="Adhikari A."/>
            <person name="Zheng C.-J."/>
            <person name="Schuster L."/>
            <person name="Cowan T.M."/>
            <person name="Smanski M.J."/>
            <person name="Chevrette M.G."/>
            <person name="De Carvalho L.P.S."/>
            <person name="Shen B."/>
        </authorList>
    </citation>
    <scope>NUCLEOTIDE SEQUENCE [LARGE SCALE GENOMIC DNA]</scope>
    <source>
        <strain evidence="2 3">NPDC002593</strain>
    </source>
</reference>
<sequence length="323" mass="34052">MRVSLVLPNAPAVPEQAEQPARLVSESPLLERLWQGQSYGVDTATTFAHLAGRGIRPALGTGVMLTTLQHPVRAALEARSLAVISGQPVMYCVGPGSRNVQSLLRGSPDHAPVASTRRYLDDMRSTLVAAVPGDHARDTESPLLYVIPTPEVRIGVGVLRPAMAEVAGSSADVAMSWLGTPEYLRDQLIPPMESSAARATRPRPHLVAAVHVAVARRGRDARRLAHLGIGGHLALAHYAATARRCGAAVEPGNDSATAAAALSSGLFVYGSATEIAERMRAYARCGIDEIALHIAAVAACHGVDEALDDVREILSEWSIADVG</sequence>
<dbReference type="EMBL" id="JBIAQY010000001">
    <property type="protein sequence ID" value="MFF3566437.1"/>
    <property type="molecule type" value="Genomic_DNA"/>
</dbReference>